<dbReference type="PANTHER" id="PTHR46764">
    <property type="entry name" value="E3 UBIQUITIN-PROTEIN LIGASE BAH1"/>
    <property type="match status" value="1"/>
</dbReference>
<organism evidence="1 2">
    <name type="scientific">Dendrobium thyrsiflorum</name>
    <name type="common">Pinecone-like raceme dendrobium</name>
    <name type="synonym">Orchid</name>
    <dbReference type="NCBI Taxonomy" id="117978"/>
    <lineage>
        <taxon>Eukaryota</taxon>
        <taxon>Viridiplantae</taxon>
        <taxon>Streptophyta</taxon>
        <taxon>Embryophyta</taxon>
        <taxon>Tracheophyta</taxon>
        <taxon>Spermatophyta</taxon>
        <taxon>Magnoliopsida</taxon>
        <taxon>Liliopsida</taxon>
        <taxon>Asparagales</taxon>
        <taxon>Orchidaceae</taxon>
        <taxon>Epidendroideae</taxon>
        <taxon>Malaxideae</taxon>
        <taxon>Dendrobiinae</taxon>
        <taxon>Dendrobium</taxon>
    </lineage>
</organism>
<gene>
    <name evidence="1" type="ORF">M5K25_002678</name>
</gene>
<protein>
    <submittedName>
        <fullName evidence="1">Uncharacterized protein</fullName>
    </submittedName>
</protein>
<proteinExistence type="predicted"/>
<sequence length="128" mass="14950">MAVNVGLKTADLLIRRGIDVLPICSLCLDLICYGLLCGSPQNFGQNRCIHRLQIHFFCLFSFPYKRSNPITNGKVGAYRDPVHMLELDHLLRSRCKDYWKERLREERAEMVKQAKQYWEKQTITALGY</sequence>
<name>A0ABD0VNA6_DENTH</name>
<dbReference type="EMBL" id="JANQDX010000003">
    <property type="protein sequence ID" value="KAL0926444.1"/>
    <property type="molecule type" value="Genomic_DNA"/>
</dbReference>
<evidence type="ECO:0000313" key="2">
    <source>
        <dbReference type="Proteomes" id="UP001552299"/>
    </source>
</evidence>
<evidence type="ECO:0000313" key="1">
    <source>
        <dbReference type="EMBL" id="KAL0926444.1"/>
    </source>
</evidence>
<comment type="caution">
    <text evidence="1">The sequence shown here is derived from an EMBL/GenBank/DDBJ whole genome shotgun (WGS) entry which is preliminary data.</text>
</comment>
<dbReference type="PANTHER" id="PTHR46764:SF2">
    <property type="entry name" value="E3 UBIQUITIN-PROTEIN LIGASE BAH1-LIKE-RELATED"/>
    <property type="match status" value="1"/>
</dbReference>
<keyword evidence="2" id="KW-1185">Reference proteome</keyword>
<dbReference type="AlphaFoldDB" id="A0ABD0VNA6"/>
<accession>A0ABD0VNA6</accession>
<dbReference type="InterPro" id="IPR033326">
    <property type="entry name" value="BAH1"/>
</dbReference>
<dbReference type="Proteomes" id="UP001552299">
    <property type="component" value="Unassembled WGS sequence"/>
</dbReference>
<reference evidence="1 2" key="1">
    <citation type="journal article" date="2024" name="Plant Biotechnol. J.">
        <title>Dendrobium thyrsiflorum genome and its molecular insights into genes involved in important horticultural traits.</title>
        <authorList>
            <person name="Chen B."/>
            <person name="Wang J.Y."/>
            <person name="Zheng P.J."/>
            <person name="Li K.L."/>
            <person name="Liang Y.M."/>
            <person name="Chen X.F."/>
            <person name="Zhang C."/>
            <person name="Zhao X."/>
            <person name="He X."/>
            <person name="Zhang G.Q."/>
            <person name="Liu Z.J."/>
            <person name="Xu Q."/>
        </authorList>
    </citation>
    <scope>NUCLEOTIDE SEQUENCE [LARGE SCALE GENOMIC DNA]</scope>
    <source>
        <strain evidence="1">GZMU011</strain>
    </source>
</reference>